<dbReference type="InterPro" id="IPR041078">
    <property type="entry name" value="Plavaka"/>
</dbReference>
<evidence type="ECO:0000313" key="3">
    <source>
        <dbReference type="Proteomes" id="UP001218218"/>
    </source>
</evidence>
<feature type="compositionally biased region" description="Basic and acidic residues" evidence="1">
    <location>
        <begin position="55"/>
        <end position="64"/>
    </location>
</feature>
<evidence type="ECO:0000256" key="1">
    <source>
        <dbReference type="SAM" id="MobiDB-lite"/>
    </source>
</evidence>
<organism evidence="2 3">
    <name type="scientific">Mycena albidolilacea</name>
    <dbReference type="NCBI Taxonomy" id="1033008"/>
    <lineage>
        <taxon>Eukaryota</taxon>
        <taxon>Fungi</taxon>
        <taxon>Dikarya</taxon>
        <taxon>Basidiomycota</taxon>
        <taxon>Agaricomycotina</taxon>
        <taxon>Agaricomycetes</taxon>
        <taxon>Agaricomycetidae</taxon>
        <taxon>Agaricales</taxon>
        <taxon>Marasmiineae</taxon>
        <taxon>Mycenaceae</taxon>
        <taxon>Mycena</taxon>
    </lineage>
</organism>
<evidence type="ECO:0000313" key="2">
    <source>
        <dbReference type="EMBL" id="KAJ7336229.1"/>
    </source>
</evidence>
<name>A0AAD6ZRI0_9AGAR</name>
<feature type="region of interest" description="Disordered" evidence="1">
    <location>
        <begin position="55"/>
        <end position="184"/>
    </location>
</feature>
<dbReference type="Pfam" id="PF18759">
    <property type="entry name" value="Plavaka"/>
    <property type="match status" value="1"/>
</dbReference>
<dbReference type="EMBL" id="JARIHO010000031">
    <property type="protein sequence ID" value="KAJ7336229.1"/>
    <property type="molecule type" value="Genomic_DNA"/>
</dbReference>
<gene>
    <name evidence="2" type="ORF">DFH08DRAFT_939286</name>
</gene>
<comment type="caution">
    <text evidence="2">The sequence shown here is derived from an EMBL/GenBank/DDBJ whole genome shotgun (WGS) entry which is preliminary data.</text>
</comment>
<keyword evidence="3" id="KW-1185">Reference proteome</keyword>
<proteinExistence type="predicted"/>
<reference evidence="2" key="1">
    <citation type="submission" date="2023-03" db="EMBL/GenBank/DDBJ databases">
        <title>Massive genome expansion in bonnet fungi (Mycena s.s.) driven by repeated elements and novel gene families across ecological guilds.</title>
        <authorList>
            <consortium name="Lawrence Berkeley National Laboratory"/>
            <person name="Harder C.B."/>
            <person name="Miyauchi S."/>
            <person name="Viragh M."/>
            <person name="Kuo A."/>
            <person name="Thoen E."/>
            <person name="Andreopoulos B."/>
            <person name="Lu D."/>
            <person name="Skrede I."/>
            <person name="Drula E."/>
            <person name="Henrissat B."/>
            <person name="Morin E."/>
            <person name="Kohler A."/>
            <person name="Barry K."/>
            <person name="LaButti K."/>
            <person name="Morin E."/>
            <person name="Salamov A."/>
            <person name="Lipzen A."/>
            <person name="Mereny Z."/>
            <person name="Hegedus B."/>
            <person name="Baldrian P."/>
            <person name="Stursova M."/>
            <person name="Weitz H."/>
            <person name="Taylor A."/>
            <person name="Grigoriev I.V."/>
            <person name="Nagy L.G."/>
            <person name="Martin F."/>
            <person name="Kauserud H."/>
        </authorList>
    </citation>
    <scope>NUCLEOTIDE SEQUENCE</scope>
    <source>
        <strain evidence="2">CBHHK002</strain>
    </source>
</reference>
<feature type="compositionally biased region" description="Basic and acidic residues" evidence="1">
    <location>
        <begin position="148"/>
        <end position="157"/>
    </location>
</feature>
<accession>A0AAD6ZRI0</accession>
<dbReference type="Proteomes" id="UP001218218">
    <property type="component" value="Unassembled WGS sequence"/>
</dbReference>
<protein>
    <submittedName>
        <fullName evidence="2">Uncharacterized protein</fullName>
    </submittedName>
</protein>
<feature type="compositionally biased region" description="Basic and acidic residues" evidence="1">
    <location>
        <begin position="98"/>
        <end position="117"/>
    </location>
</feature>
<dbReference type="AlphaFoldDB" id="A0AAD6ZRI0"/>
<sequence length="1005" mass="113288">MPRCPGCQTDCNGQKGLTLHLRLTTNETCAAIFTAAENHVGNTPPTLAALTLPSEREQTQRPQDHGLPSGETEFLGDFFGDNYTAGDFPLDSDDDGDKSDSNSDVGDDHDAASRADLEGGFEVPRPNDQDDPMSNPDEGDAPPIAPPREARKLAQDKFHHKPIVEKFPGGLAGRRIPSSEAQNSEQRYGSILDNASTANPYAPFNSKMDWEVARWAKLRGSGSTAFTDLLHIEGVRESLDLSYGTSVQLNKIIDEKLPGRPKFTRSEVVVNGEVFHLYSRDIIECVRALWGDSDFAPYLFVAPERHYIDKDKTIRMYHNMHTGKWWWSTQEEVEKNHPGATIIPIIISSDKTQLTVFGNKTAYPVYMTIGNIPKEIRRKPSRHGYVLLGYLPTSRMKDVKNKAARRRILANVFHACMRHILAPLKDTGATGIPMTSGDGVTRRGHPIYATFVGDYPEQCLVTAVKNGDCPSCVVPRDELGEDTTFPLRDLEAVLAALDTLDEGPGIYTKACAEAGIKPVFHPFWEGLPYTNIFQSISPDILHQLYQGIVKHLIAWLKECRGEAEIDARCRRLPPNHNIRLFMSGISNLSRVTGKEHDQISRFLMGIVIDVRLPNNLASGRLLAAIRGVLDFVYLAQYPMHTSETLVLLSDALQRFHNNKSIFVALGVRDDFNLPKLHYCRHYILYIKGFGTTDNYNTEYTERLHIDLAKDVYRSTNFKDEFPQMTLWLERKEKIYRHEKYIQWRLDGCPSPPIMDQLPPGIIYERQLKMTKHPTLKSVRLGRLVTDYGAQFFRDALARFITKFNNPLFTSRQIESESAHITFAFHAVPVFHRIKFTTQDPYTALGPLDSVVDSIHVQPRKVLNNGEDVPARFDTALVNDSTGGLIGVDGYRVAQVRVVFSIPPRHVSTLFPSGVSPPKYLAYVEWFSPFTEPEPNHMMYKVNRSLKDGDRIASVIPLTNIRRSIHLLPKFGPVAPAEWKSSNVLDECSHFFVNSMTDRHIYATLF</sequence>